<dbReference type="AlphaFoldDB" id="A0A1G9T1S6"/>
<dbReference type="InterPro" id="IPR042100">
    <property type="entry name" value="Bug_dom1"/>
</dbReference>
<dbReference type="PIRSF" id="PIRSF017082">
    <property type="entry name" value="YflP"/>
    <property type="match status" value="1"/>
</dbReference>
<evidence type="ECO:0000256" key="1">
    <source>
        <dbReference type="ARBA" id="ARBA00006987"/>
    </source>
</evidence>
<protein>
    <submittedName>
        <fullName evidence="2">Tripartite-type tricarboxylate transporter, receptor component TctC</fullName>
    </submittedName>
</protein>
<dbReference type="Gene3D" id="3.40.190.150">
    <property type="entry name" value="Bordetella uptake gene, domain 1"/>
    <property type="match status" value="1"/>
</dbReference>
<reference evidence="2 3" key="1">
    <citation type="submission" date="2016-10" db="EMBL/GenBank/DDBJ databases">
        <authorList>
            <person name="de Groot N.N."/>
        </authorList>
    </citation>
    <scope>NUCLEOTIDE SEQUENCE [LARGE SCALE GENOMIC DNA]</scope>
    <source>
        <strain evidence="2 3">SLAS-1</strain>
    </source>
</reference>
<dbReference type="EMBL" id="FNGO01000033">
    <property type="protein sequence ID" value="SDM41592.1"/>
    <property type="molecule type" value="Genomic_DNA"/>
</dbReference>
<name>A0A1G9T1S6_9FIRM</name>
<comment type="similarity">
    <text evidence="1">Belongs to the UPF0065 (bug) family.</text>
</comment>
<dbReference type="SUPFAM" id="SSF53850">
    <property type="entry name" value="Periplasmic binding protein-like II"/>
    <property type="match status" value="1"/>
</dbReference>
<dbReference type="InterPro" id="IPR005064">
    <property type="entry name" value="BUG"/>
</dbReference>
<organism evidence="2 3">
    <name type="scientific">Halarsenatibacter silvermanii</name>
    <dbReference type="NCBI Taxonomy" id="321763"/>
    <lineage>
        <taxon>Bacteria</taxon>
        <taxon>Bacillati</taxon>
        <taxon>Bacillota</taxon>
        <taxon>Clostridia</taxon>
        <taxon>Halanaerobiales</taxon>
        <taxon>Halarsenatibacteraceae</taxon>
        <taxon>Halarsenatibacter</taxon>
    </lineage>
</organism>
<proteinExistence type="inferred from homology"/>
<dbReference type="OrthoDB" id="8880247at2"/>
<evidence type="ECO:0000313" key="3">
    <source>
        <dbReference type="Proteomes" id="UP000199476"/>
    </source>
</evidence>
<keyword evidence="2" id="KW-0675">Receptor</keyword>
<dbReference type="Gene3D" id="3.40.190.10">
    <property type="entry name" value="Periplasmic binding protein-like II"/>
    <property type="match status" value="1"/>
</dbReference>
<gene>
    <name evidence="2" type="ORF">SAMN04488692_13312</name>
</gene>
<dbReference type="RefSeq" id="WP_089762144.1">
    <property type="nucleotide sequence ID" value="NZ_FNGO01000033.1"/>
</dbReference>
<dbReference type="PANTHER" id="PTHR42928">
    <property type="entry name" value="TRICARBOXYLATE-BINDING PROTEIN"/>
    <property type="match status" value="1"/>
</dbReference>
<dbReference type="CDD" id="cd07012">
    <property type="entry name" value="PBP2_Bug_TTT"/>
    <property type="match status" value="1"/>
</dbReference>
<accession>A0A1G9T1S6</accession>
<sequence length="317" mass="35421">MIKKLGNKVFIAFLSIALVLTLGFAVSGEEFPQDTIEFTVPWSPGGGSDTLMRIVSPYLEDELGTDIVIHNRPGASGTVGLEEHYNEPDTGYYIGQVHEGLIVSHYADITDLNFDDFELVAGITNSPQYLAVADHTPYDTFPEFVEYAQENPEEVTAGVTMMGIPHLQIMMLEEAIDADFSYVGYEGTGERVEAIAGGHVDIIPVDYASGYEYVEGDYIDFIAQASDERQDELPDLKTIQEYGYDVTWRIVRSVVVPPGTSDERIEVLEDALAEIAEDEEFQQDIRDAGAEVFYMSSEDLEEYYTEFDEMAEELMDQ</sequence>
<evidence type="ECO:0000313" key="2">
    <source>
        <dbReference type="EMBL" id="SDM41592.1"/>
    </source>
</evidence>
<dbReference type="PANTHER" id="PTHR42928:SF5">
    <property type="entry name" value="BLR1237 PROTEIN"/>
    <property type="match status" value="1"/>
</dbReference>
<dbReference type="Proteomes" id="UP000199476">
    <property type="component" value="Unassembled WGS sequence"/>
</dbReference>
<keyword evidence="3" id="KW-1185">Reference proteome</keyword>
<dbReference type="Pfam" id="PF03401">
    <property type="entry name" value="TctC"/>
    <property type="match status" value="1"/>
</dbReference>
<dbReference type="STRING" id="321763.SAMN04488692_13312"/>